<feature type="transmembrane region" description="Helical" evidence="1">
    <location>
        <begin position="120"/>
        <end position="149"/>
    </location>
</feature>
<dbReference type="AlphaFoldDB" id="A0A0C9X8G2"/>
<keyword evidence="3" id="KW-1185">Reference proteome</keyword>
<reference evidence="2 3" key="1">
    <citation type="submission" date="2014-04" db="EMBL/GenBank/DDBJ databases">
        <authorList>
            <consortium name="DOE Joint Genome Institute"/>
            <person name="Kuo A."/>
            <person name="Kohler A."/>
            <person name="Nagy L.G."/>
            <person name="Floudas D."/>
            <person name="Copeland A."/>
            <person name="Barry K.W."/>
            <person name="Cichocki N."/>
            <person name="Veneault-Fourrey C."/>
            <person name="LaButti K."/>
            <person name="Lindquist E.A."/>
            <person name="Lipzen A."/>
            <person name="Lundell T."/>
            <person name="Morin E."/>
            <person name="Murat C."/>
            <person name="Sun H."/>
            <person name="Tunlid A."/>
            <person name="Henrissat B."/>
            <person name="Grigoriev I.V."/>
            <person name="Hibbett D.S."/>
            <person name="Martin F."/>
            <person name="Nordberg H.P."/>
            <person name="Cantor M.N."/>
            <person name="Hua S.X."/>
        </authorList>
    </citation>
    <scope>NUCLEOTIDE SEQUENCE [LARGE SCALE GENOMIC DNA]</scope>
    <source>
        <strain evidence="2 3">LaAM-08-1</strain>
    </source>
</reference>
<protein>
    <submittedName>
        <fullName evidence="2">Uncharacterized protein</fullName>
    </submittedName>
</protein>
<sequence>MRSFHSTIYGYFTRPRLRFSNSNTAKHNTLYPHLALRHQLTCPAKAWSISSPSAQGISPVPLIPDGGSTYYKQPYTGPVDVPLHGAAKKWINTWLASVGRSFQLALSRADTLDETLGIEIIIYSVALVLCKIGDVFITLLLGFFVYFSIRKLVNKADSRAARPHLSPALHDFSSVLSLAYSLTIDAGLAGERVATAVDLGSLSTAIADRVSHKSSASPPPFDSLFASSGKTSFSTGRGISVSNIGQVQAEMKPKRSKLQIEMHVHEGKSFLALVNGDISETLDYPDSKLATPDVDLTSRPLLPPKYTSSVSSPSTIENEEYFRVAATEISNNVGNDSVESLSVGKLASTTSTPTSSNRFRFRNGDKSMLRSRVSPAYIKSSLLKDRRRLNIQSTYGRQRPASPILTRISASASQPSTTHYDIEA</sequence>
<proteinExistence type="predicted"/>
<evidence type="ECO:0000313" key="3">
    <source>
        <dbReference type="Proteomes" id="UP000054477"/>
    </source>
</evidence>
<dbReference type="Proteomes" id="UP000054477">
    <property type="component" value="Unassembled WGS sequence"/>
</dbReference>
<accession>A0A0C9X8G2</accession>
<organism evidence="2 3">
    <name type="scientific">Laccaria amethystina LaAM-08-1</name>
    <dbReference type="NCBI Taxonomy" id="1095629"/>
    <lineage>
        <taxon>Eukaryota</taxon>
        <taxon>Fungi</taxon>
        <taxon>Dikarya</taxon>
        <taxon>Basidiomycota</taxon>
        <taxon>Agaricomycotina</taxon>
        <taxon>Agaricomycetes</taxon>
        <taxon>Agaricomycetidae</taxon>
        <taxon>Agaricales</taxon>
        <taxon>Agaricineae</taxon>
        <taxon>Hydnangiaceae</taxon>
        <taxon>Laccaria</taxon>
    </lineage>
</organism>
<dbReference type="EMBL" id="KN838897">
    <property type="protein sequence ID" value="KIJ92617.1"/>
    <property type="molecule type" value="Genomic_DNA"/>
</dbReference>
<name>A0A0C9X8G2_9AGAR</name>
<evidence type="ECO:0000313" key="2">
    <source>
        <dbReference type="EMBL" id="KIJ92617.1"/>
    </source>
</evidence>
<dbReference type="HOGENOM" id="CLU_647349_0_0_1"/>
<reference evidence="3" key="2">
    <citation type="submission" date="2015-01" db="EMBL/GenBank/DDBJ databases">
        <title>Evolutionary Origins and Diversification of the Mycorrhizal Mutualists.</title>
        <authorList>
            <consortium name="DOE Joint Genome Institute"/>
            <consortium name="Mycorrhizal Genomics Consortium"/>
            <person name="Kohler A."/>
            <person name="Kuo A."/>
            <person name="Nagy L.G."/>
            <person name="Floudas D."/>
            <person name="Copeland A."/>
            <person name="Barry K.W."/>
            <person name="Cichocki N."/>
            <person name="Veneault-Fourrey C."/>
            <person name="LaButti K."/>
            <person name="Lindquist E.A."/>
            <person name="Lipzen A."/>
            <person name="Lundell T."/>
            <person name="Morin E."/>
            <person name="Murat C."/>
            <person name="Riley R."/>
            <person name="Ohm R."/>
            <person name="Sun H."/>
            <person name="Tunlid A."/>
            <person name="Henrissat B."/>
            <person name="Grigoriev I.V."/>
            <person name="Hibbett D.S."/>
            <person name="Martin F."/>
        </authorList>
    </citation>
    <scope>NUCLEOTIDE SEQUENCE [LARGE SCALE GENOMIC DNA]</scope>
    <source>
        <strain evidence="3">LaAM-08-1</strain>
    </source>
</reference>
<keyword evidence="1" id="KW-0472">Membrane</keyword>
<keyword evidence="1" id="KW-0812">Transmembrane</keyword>
<evidence type="ECO:0000256" key="1">
    <source>
        <dbReference type="SAM" id="Phobius"/>
    </source>
</evidence>
<gene>
    <name evidence="2" type="ORF">K443DRAFT_125872</name>
</gene>
<keyword evidence="1" id="KW-1133">Transmembrane helix</keyword>